<reference evidence="3 4" key="1">
    <citation type="journal article" date="2011" name="J. Gen. Appl. Microbiol.">
        <title>Draft genome sequencing of the enigmatic basidiomycete Mixia osmundae.</title>
        <authorList>
            <person name="Nishida H."/>
            <person name="Nagatsuka Y."/>
            <person name="Sugiyama J."/>
        </authorList>
    </citation>
    <scope>NUCLEOTIDE SEQUENCE [LARGE SCALE GENOMIC DNA]</scope>
    <source>
        <strain evidence="4">CBS 9802 / IAM 14324 / JCM 22182 / KY 12970</strain>
    </source>
</reference>
<dbReference type="eggNOG" id="ENOG502QTN4">
    <property type="taxonomic scope" value="Eukaryota"/>
</dbReference>
<dbReference type="PANTHER" id="PTHR36183">
    <property type="entry name" value="BETA-GLUCURONIDASE"/>
    <property type="match status" value="1"/>
</dbReference>
<proteinExistence type="predicted"/>
<dbReference type="InParanoid" id="G7DU53"/>
<reference evidence="3 4" key="2">
    <citation type="journal article" date="2012" name="Open Biol.">
        <title>Characteristics of nucleosomes and linker DNA regions on the genome of the basidiomycete Mixia osmundae revealed by mono- and dinucleosome mapping.</title>
        <authorList>
            <person name="Nishida H."/>
            <person name="Kondo S."/>
            <person name="Matsumoto T."/>
            <person name="Suzuki Y."/>
            <person name="Yoshikawa H."/>
            <person name="Taylor T.D."/>
            <person name="Sugiyama J."/>
        </authorList>
    </citation>
    <scope>NUCLEOTIDE SEQUENCE [LARGE SCALE GENOMIC DNA]</scope>
    <source>
        <strain evidence="4">CBS 9802 / IAM 14324 / JCM 22182 / KY 12970</strain>
    </source>
</reference>
<evidence type="ECO:0000256" key="1">
    <source>
        <dbReference type="SAM" id="SignalP"/>
    </source>
</evidence>
<feature type="signal peptide" evidence="1">
    <location>
        <begin position="1"/>
        <end position="21"/>
    </location>
</feature>
<keyword evidence="4" id="KW-1185">Reference proteome</keyword>
<dbReference type="InterPro" id="IPR052974">
    <property type="entry name" value="GH79_Enzymes"/>
</dbReference>
<dbReference type="RefSeq" id="XP_014569088.1">
    <property type="nucleotide sequence ID" value="XM_014713602.1"/>
</dbReference>
<evidence type="ECO:0000313" key="3">
    <source>
        <dbReference type="EMBL" id="GAA94113.1"/>
    </source>
</evidence>
<feature type="domain" description="Beta-glucuronidase C-terminal" evidence="2">
    <location>
        <begin position="453"/>
        <end position="550"/>
    </location>
</feature>
<dbReference type="HOGENOM" id="CLU_023945_0_0_1"/>
<dbReference type="OrthoDB" id="2796951at2759"/>
<comment type="caution">
    <text evidence="3">The sequence shown here is derived from an EMBL/GenBank/DDBJ whole genome shotgun (WGS) entry which is preliminary data.</text>
</comment>
<evidence type="ECO:0000313" key="4">
    <source>
        <dbReference type="Proteomes" id="UP000009131"/>
    </source>
</evidence>
<feature type="chain" id="PRO_5009955494" description="Beta-glucuronidase C-terminal domain-containing protein" evidence="1">
    <location>
        <begin position="22"/>
        <end position="628"/>
    </location>
</feature>
<sequence>MTERCLACLALLLASAVLVTSEVTIYATPTLTGAAAASATAASRQLTPPAIPPDLPKTVAYSFGEGVPVGASTTVPSNFWGWSIELSVASQILGNSPGTLQNSLLNYLSNYQARARKGTVIRIGGNSQDQAEYRPAQPVPIITNGTAQSSSSLQTPYLTMGPSLFDTMLNMTQLVQTQWIFGLNFADPANTTNPTIIATALEASLGDNLLAFQVGNEPDLYSQNGKRPVNYTIPEYIVDFGEEIELLNGTTAPTTITQVNKFTGPSVCCDWTMTDILANGYLAAYSTSLASVSVQHYPDNNCVAVGKSEGTAVVPQNVLQNYLNHTGATYLLDQYNTVVPVVQALSKPFHMLETNTASCGGFPGISDAFASALWAVDYALQMATRNFTLALFHVGGSAVVYNPFTPPPTDAQYLGWTTGPLYYAGLAVTEALGSSSASQVLDLSSTIDDVQPAYIIYEAGMPARAVLINYVTDNSGASDYTASLTISGVGDQINVKYLSAASSTAFENITWASQSYDSYDGTAQGNVSVTTAPCTNGICTVTAPAPSVAVCFFSDAILADSTPTETANFGSGTANSTTLAPAALASSNGMGGRLQPIGSSDRKSDAAKSIGNSRTLTILLCFSLFLLL</sequence>
<dbReference type="EMBL" id="BABT02000028">
    <property type="protein sequence ID" value="GAA94113.1"/>
    <property type="molecule type" value="Genomic_DNA"/>
</dbReference>
<name>G7DU53_MIXOS</name>
<protein>
    <recommendedName>
        <fullName evidence="2">Beta-glucuronidase C-terminal domain-containing protein</fullName>
    </recommendedName>
</protein>
<dbReference type="AlphaFoldDB" id="G7DU53"/>
<organism evidence="3 4">
    <name type="scientific">Mixia osmundae (strain CBS 9802 / IAM 14324 / JCM 22182 / KY 12970)</name>
    <dbReference type="NCBI Taxonomy" id="764103"/>
    <lineage>
        <taxon>Eukaryota</taxon>
        <taxon>Fungi</taxon>
        <taxon>Dikarya</taxon>
        <taxon>Basidiomycota</taxon>
        <taxon>Pucciniomycotina</taxon>
        <taxon>Mixiomycetes</taxon>
        <taxon>Mixiales</taxon>
        <taxon>Mixiaceae</taxon>
        <taxon>Mixia</taxon>
    </lineage>
</organism>
<dbReference type="Gene3D" id="3.20.20.80">
    <property type="entry name" value="Glycosidases"/>
    <property type="match status" value="1"/>
</dbReference>
<accession>G7DU53</accession>
<dbReference type="Proteomes" id="UP000009131">
    <property type="component" value="Unassembled WGS sequence"/>
</dbReference>
<gene>
    <name evidence="3" type="primary">Mo00760</name>
    <name evidence="3" type="ORF">E5Q_00760</name>
</gene>
<dbReference type="OMA" id="DNNCAAA"/>
<dbReference type="SUPFAM" id="SSF51445">
    <property type="entry name" value="(Trans)glycosidases"/>
    <property type="match status" value="1"/>
</dbReference>
<dbReference type="InterPro" id="IPR031728">
    <property type="entry name" value="GlcAase_C"/>
</dbReference>
<keyword evidence="1" id="KW-0732">Signal</keyword>
<dbReference type="PANTHER" id="PTHR36183:SF2">
    <property type="entry name" value="BETA-GLUCURONIDASE C-TERMINAL DOMAIN-CONTAINING PROTEIN"/>
    <property type="match status" value="1"/>
</dbReference>
<evidence type="ECO:0000259" key="2">
    <source>
        <dbReference type="Pfam" id="PF16862"/>
    </source>
</evidence>
<dbReference type="Pfam" id="PF16862">
    <property type="entry name" value="Glyco_hydro_79C"/>
    <property type="match status" value="1"/>
</dbReference>
<dbReference type="InterPro" id="IPR017853">
    <property type="entry name" value="GH"/>
</dbReference>